<dbReference type="GO" id="GO:0015937">
    <property type="term" value="P:coenzyme A biosynthetic process"/>
    <property type="evidence" value="ECO:0007669"/>
    <property type="project" value="UniProtKB-UniRule"/>
</dbReference>
<feature type="active site" description="Proton donor" evidence="3">
    <location>
        <position position="164"/>
    </location>
</feature>
<comment type="similarity">
    <text evidence="3 4">In the C-terminal section; belongs to the PPC synthetase family.</text>
</comment>
<dbReference type="STRING" id="1560234.SP90_09100"/>
<dbReference type="GO" id="GO:0046872">
    <property type="term" value="F:metal ion binding"/>
    <property type="evidence" value="ECO:0007669"/>
    <property type="project" value="UniProtKB-KW"/>
</dbReference>
<comment type="similarity">
    <text evidence="3 4">In the N-terminal section; belongs to the HFCD (homo-oligomeric flavin containing Cys decarboxylase) superfamily.</text>
</comment>
<protein>
    <recommendedName>
        <fullName evidence="3">Coenzyme A biosynthesis bifunctional protein CoaBC</fullName>
    </recommendedName>
    <alternativeName>
        <fullName evidence="3">DNA/pantothenate metabolism flavoprotein</fullName>
    </alternativeName>
    <alternativeName>
        <fullName evidence="3">Phosphopantothenoylcysteine synthetase/decarboxylase</fullName>
        <shortName evidence="3">PPCS-PPCDC</shortName>
    </alternativeName>
    <domain>
        <recommendedName>
            <fullName evidence="3">Phosphopantothenoylcysteine decarboxylase</fullName>
            <shortName evidence="3">PPC decarboxylase</shortName>
            <shortName evidence="3">PPC-DC</shortName>
            <ecNumber evidence="3">4.1.1.36</ecNumber>
        </recommendedName>
        <alternativeName>
            <fullName evidence="3">CoaC</fullName>
        </alternativeName>
    </domain>
    <domain>
        <recommendedName>
            <fullName evidence="3">Phosphopantothenate--cysteine ligase</fullName>
            <ecNumber evidence="3">6.3.2.5</ecNumber>
        </recommendedName>
        <alternativeName>
            <fullName evidence="3">CoaB</fullName>
        </alternativeName>
        <alternativeName>
            <fullName evidence="3">Phosphopantothenoylcysteine synthetase</fullName>
            <shortName evidence="3">PPC synthetase</shortName>
            <shortName evidence="3">PPC-S</shortName>
        </alternativeName>
    </domain>
</protein>
<comment type="cofactor">
    <cofactor evidence="3">
        <name>Mg(2+)</name>
        <dbReference type="ChEBI" id="CHEBI:18420"/>
    </cofactor>
</comment>
<accession>A0A1B7XCV8</accession>
<dbReference type="EC" id="6.3.2.5" evidence="3"/>
<keyword evidence="3 4" id="KW-0436">Ligase</keyword>
<dbReference type="Pfam" id="PF04127">
    <property type="entry name" value="DFP"/>
    <property type="match status" value="1"/>
</dbReference>
<keyword evidence="1 3" id="KW-0210">Decarboxylase</keyword>
<dbReference type="NCBIfam" id="TIGR00521">
    <property type="entry name" value="coaBC_dfp"/>
    <property type="match status" value="1"/>
</dbReference>
<evidence type="ECO:0000256" key="4">
    <source>
        <dbReference type="RuleBase" id="RU364078"/>
    </source>
</evidence>
<name>A0A1B7XCV8_9BACT</name>
<dbReference type="InterPro" id="IPR035929">
    <property type="entry name" value="CoaB-like_sf"/>
</dbReference>
<dbReference type="GO" id="GO:0004633">
    <property type="term" value="F:phosphopantothenoylcysteine decarboxylase activity"/>
    <property type="evidence" value="ECO:0007669"/>
    <property type="project" value="UniProtKB-UniRule"/>
</dbReference>
<keyword evidence="3" id="KW-0460">Magnesium</keyword>
<dbReference type="OrthoDB" id="9802554at2"/>
<sequence>MKSHIAFTGFLGKRLHLGVSGSIAAYKGLDLLRMFKDSGADVGVTLTDSAQQFITPLSFEALGASPVFSQMYPVGDDVFGHLMPGEACHAFVIAPASATTIARLANGLADDMLSCQALAFPEKLVIAPAMNPRMWHNAATQENIQKLCNRGHVVVEPGCGRTACLEEGQGRLAAVEDIYLHGLRALAPQDMAGQTVMVTLGPTREKWDGVRFWSNPSSGTMGASFAVAAWLRGAKVHAICGQGTPWLPSVITRHDVTSAADMYEAADSLWNAIDIGVFTAAVADYTPVPFGDSKFKKGGDDLTVSFTRTVDILKTLGTAKQDGQKVIGFAAETDNLHDNMKKKLAAKNADIIVGNNVAKSGSGFGTATNEVCIVDKNGRQEDWPLAPKPEVAWRVFDWLLQL</sequence>
<evidence type="ECO:0000313" key="8">
    <source>
        <dbReference type="Proteomes" id="UP000091979"/>
    </source>
</evidence>
<comment type="pathway">
    <text evidence="3 4">Cofactor biosynthesis; coenzyme A biosynthesis; CoA from (R)-pantothenate: step 3/5.</text>
</comment>
<evidence type="ECO:0000256" key="2">
    <source>
        <dbReference type="ARBA" id="ARBA00023239"/>
    </source>
</evidence>
<dbReference type="InterPro" id="IPR003382">
    <property type="entry name" value="Flavoprotein"/>
</dbReference>
<evidence type="ECO:0000256" key="1">
    <source>
        <dbReference type="ARBA" id="ARBA00022793"/>
    </source>
</evidence>
<comment type="cofactor">
    <cofactor evidence="3">
        <name>FMN</name>
        <dbReference type="ChEBI" id="CHEBI:58210"/>
    </cofactor>
    <text evidence="3">Binds 1 FMN per subunit.</text>
</comment>
<dbReference type="RefSeq" id="WP_066854771.1">
    <property type="nucleotide sequence ID" value="NZ_JXMS01000013.1"/>
</dbReference>
<dbReference type="PANTHER" id="PTHR14359:SF6">
    <property type="entry name" value="PHOSPHOPANTOTHENOYLCYSTEINE DECARBOXYLASE"/>
    <property type="match status" value="1"/>
</dbReference>
<dbReference type="GO" id="GO:0004632">
    <property type="term" value="F:phosphopantothenate--cysteine ligase activity"/>
    <property type="evidence" value="ECO:0007669"/>
    <property type="project" value="UniProtKB-UniRule"/>
</dbReference>
<comment type="catalytic activity">
    <reaction evidence="3 4">
        <text>N-[(R)-4-phosphopantothenoyl]-L-cysteine + H(+) = (R)-4'-phosphopantetheine + CO2</text>
        <dbReference type="Rhea" id="RHEA:16793"/>
        <dbReference type="ChEBI" id="CHEBI:15378"/>
        <dbReference type="ChEBI" id="CHEBI:16526"/>
        <dbReference type="ChEBI" id="CHEBI:59458"/>
        <dbReference type="ChEBI" id="CHEBI:61723"/>
        <dbReference type="EC" id="4.1.1.36"/>
    </reaction>
</comment>
<keyword evidence="2 3" id="KW-0456">Lyase</keyword>
<dbReference type="Proteomes" id="UP000091979">
    <property type="component" value="Unassembled WGS sequence"/>
</dbReference>
<comment type="function">
    <text evidence="3">Catalyzes two sequential steps in the biosynthesis of coenzyme A. In the first step cysteine is conjugated to 4'-phosphopantothenate to form 4-phosphopantothenoylcysteine. In the second step the latter compound is decarboxylated to form 4'-phosphopantotheine.</text>
</comment>
<dbReference type="GO" id="GO:0015941">
    <property type="term" value="P:pantothenate catabolic process"/>
    <property type="evidence" value="ECO:0007669"/>
    <property type="project" value="InterPro"/>
</dbReference>
<comment type="caution">
    <text evidence="7">The sequence shown here is derived from an EMBL/GenBank/DDBJ whole genome shotgun (WGS) entry which is preliminary data.</text>
</comment>
<gene>
    <name evidence="3" type="primary">coaBC</name>
    <name evidence="7" type="ORF">SP90_09100</name>
</gene>
<feature type="binding site" evidence="3">
    <location>
        <position position="329"/>
    </location>
    <ligand>
        <name>CTP</name>
        <dbReference type="ChEBI" id="CHEBI:37563"/>
    </ligand>
</feature>
<feature type="domain" description="DNA/pantothenate metabolism flavoprotein C-terminal" evidence="6">
    <location>
        <begin position="191"/>
        <end position="401"/>
    </location>
</feature>
<dbReference type="Gene3D" id="3.40.50.1950">
    <property type="entry name" value="Flavin prenyltransferase-like"/>
    <property type="match status" value="1"/>
</dbReference>
<feature type="binding site" evidence="3">
    <location>
        <position position="284"/>
    </location>
    <ligand>
        <name>CTP</name>
        <dbReference type="ChEBI" id="CHEBI:37563"/>
    </ligand>
</feature>
<evidence type="ECO:0000256" key="3">
    <source>
        <dbReference type="HAMAP-Rule" id="MF_02225"/>
    </source>
</evidence>
<organism evidence="7 8">
    <name type="scientific">Halodesulfovibrio spirochaetisodalis</name>
    <dbReference type="NCBI Taxonomy" id="1560234"/>
    <lineage>
        <taxon>Bacteria</taxon>
        <taxon>Pseudomonadati</taxon>
        <taxon>Thermodesulfobacteriota</taxon>
        <taxon>Desulfovibrionia</taxon>
        <taxon>Desulfovibrionales</taxon>
        <taxon>Desulfovibrionaceae</taxon>
        <taxon>Halodesulfovibrio</taxon>
    </lineage>
</organism>
<dbReference type="Gene3D" id="3.40.50.10300">
    <property type="entry name" value="CoaB-like"/>
    <property type="match status" value="1"/>
</dbReference>
<comment type="caution">
    <text evidence="3">Lacks conserved residue(s) required for the propagation of feature annotation.</text>
</comment>
<comment type="pathway">
    <text evidence="3 4">Cofactor biosynthesis; coenzyme A biosynthesis; CoA from (R)-pantothenate: step 2/5.</text>
</comment>
<keyword evidence="3" id="KW-0479">Metal-binding</keyword>
<reference evidence="7 8" key="1">
    <citation type="submission" date="2015-01" db="EMBL/GenBank/DDBJ databases">
        <title>Desulfovibrio sp. JC271 draft genome sequence.</title>
        <authorList>
            <person name="Shivani Y."/>
            <person name="Subhash Y."/>
            <person name="Sasikala C."/>
            <person name="Ramana C.V."/>
        </authorList>
    </citation>
    <scope>NUCLEOTIDE SEQUENCE [LARGE SCALE GENOMIC DNA]</scope>
    <source>
        <strain evidence="7 8">JC271</strain>
    </source>
</reference>
<feature type="binding site" evidence="3">
    <location>
        <position position="347"/>
    </location>
    <ligand>
        <name>CTP</name>
        <dbReference type="ChEBI" id="CHEBI:37563"/>
    </ligand>
</feature>
<dbReference type="Pfam" id="PF02441">
    <property type="entry name" value="Flavoprotein"/>
    <property type="match status" value="1"/>
</dbReference>
<dbReference type="SUPFAM" id="SSF52507">
    <property type="entry name" value="Homo-oligomeric flavin-containing Cys decarboxylases, HFCD"/>
    <property type="match status" value="1"/>
</dbReference>
<keyword evidence="8" id="KW-1185">Reference proteome</keyword>
<keyword evidence="3 4" id="KW-0285">Flavoprotein</keyword>
<dbReference type="AlphaFoldDB" id="A0A1B7XCV8"/>
<dbReference type="GO" id="GO:0071513">
    <property type="term" value="C:phosphopantothenoylcysteine decarboxylase complex"/>
    <property type="evidence" value="ECO:0007669"/>
    <property type="project" value="TreeGrafter"/>
</dbReference>
<keyword evidence="3" id="KW-0511">Multifunctional enzyme</keyword>
<feature type="binding site" evidence="3">
    <location>
        <position position="294"/>
    </location>
    <ligand>
        <name>CTP</name>
        <dbReference type="ChEBI" id="CHEBI:37563"/>
    </ligand>
</feature>
<dbReference type="InterPro" id="IPR005252">
    <property type="entry name" value="CoaBC"/>
</dbReference>
<dbReference type="HAMAP" id="MF_02225">
    <property type="entry name" value="CoaBC"/>
    <property type="match status" value="1"/>
</dbReference>
<feature type="binding site" evidence="3">
    <location>
        <position position="343"/>
    </location>
    <ligand>
        <name>CTP</name>
        <dbReference type="ChEBI" id="CHEBI:37563"/>
    </ligand>
</feature>
<dbReference type="PANTHER" id="PTHR14359">
    <property type="entry name" value="HOMO-OLIGOMERIC FLAVIN CONTAINING CYS DECARBOXYLASE FAMILY"/>
    <property type="match status" value="1"/>
</dbReference>
<evidence type="ECO:0000259" key="5">
    <source>
        <dbReference type="Pfam" id="PF02441"/>
    </source>
</evidence>
<dbReference type="GO" id="GO:0010181">
    <property type="term" value="F:FMN binding"/>
    <property type="evidence" value="ECO:0007669"/>
    <property type="project" value="UniProtKB-UniRule"/>
</dbReference>
<comment type="function">
    <text evidence="4">Catalyzes two steps in the biosynthesis of coenzyme A. In the first step cysteine is conjugated to 4'-phosphopantothenate to form 4-phosphopantothenoylcysteine, in the latter compound is decarboxylated to form 4'-phosphopantotheine.</text>
</comment>
<keyword evidence="3 4" id="KW-0288">FMN</keyword>
<dbReference type="SUPFAM" id="SSF102645">
    <property type="entry name" value="CoaB-like"/>
    <property type="match status" value="1"/>
</dbReference>
<feature type="region of interest" description="Phosphopantothenoylcysteine decarboxylase" evidence="3">
    <location>
        <begin position="1"/>
        <end position="195"/>
    </location>
</feature>
<dbReference type="PATRIC" id="fig|1560234.3.peg.651"/>
<dbReference type="InterPro" id="IPR007085">
    <property type="entry name" value="DNA/pantothenate-metab_flavo_C"/>
</dbReference>
<dbReference type="UniPathway" id="UPA00241">
    <property type="reaction ID" value="UER00353"/>
</dbReference>
<evidence type="ECO:0000313" key="7">
    <source>
        <dbReference type="EMBL" id="OBQ51748.1"/>
    </source>
</evidence>
<dbReference type="EMBL" id="JXMS01000013">
    <property type="protein sequence ID" value="OBQ51748.1"/>
    <property type="molecule type" value="Genomic_DNA"/>
</dbReference>
<dbReference type="InterPro" id="IPR036551">
    <property type="entry name" value="Flavin_trans-like"/>
</dbReference>
<dbReference type="EC" id="4.1.1.36" evidence="3"/>
<evidence type="ECO:0000259" key="6">
    <source>
        <dbReference type="Pfam" id="PF04127"/>
    </source>
</evidence>
<proteinExistence type="inferred from homology"/>
<feature type="region of interest" description="Phosphopantothenate--cysteine ligase" evidence="3">
    <location>
        <begin position="196"/>
        <end position="402"/>
    </location>
</feature>
<feature type="domain" description="Flavoprotein" evidence="5">
    <location>
        <begin position="13"/>
        <end position="178"/>
    </location>
</feature>
<comment type="catalytic activity">
    <reaction evidence="3 4">
        <text>(R)-4'-phosphopantothenate + L-cysteine + CTP = N-[(R)-4-phosphopantothenoyl]-L-cysteine + CMP + diphosphate + H(+)</text>
        <dbReference type="Rhea" id="RHEA:19397"/>
        <dbReference type="ChEBI" id="CHEBI:10986"/>
        <dbReference type="ChEBI" id="CHEBI:15378"/>
        <dbReference type="ChEBI" id="CHEBI:33019"/>
        <dbReference type="ChEBI" id="CHEBI:35235"/>
        <dbReference type="ChEBI" id="CHEBI:37563"/>
        <dbReference type="ChEBI" id="CHEBI:59458"/>
        <dbReference type="ChEBI" id="CHEBI:60377"/>
        <dbReference type="EC" id="6.3.2.5"/>
    </reaction>
</comment>